<gene>
    <name evidence="1" type="ORF">B0T20DRAFT_323599</name>
</gene>
<evidence type="ECO:0000313" key="2">
    <source>
        <dbReference type="Proteomes" id="UP001281003"/>
    </source>
</evidence>
<evidence type="ECO:0000313" key="1">
    <source>
        <dbReference type="EMBL" id="KAK3402832.1"/>
    </source>
</evidence>
<dbReference type="Proteomes" id="UP001281003">
    <property type="component" value="Unassembled WGS sequence"/>
</dbReference>
<proteinExistence type="predicted"/>
<organism evidence="1 2">
    <name type="scientific">Sordaria brevicollis</name>
    <dbReference type="NCBI Taxonomy" id="83679"/>
    <lineage>
        <taxon>Eukaryota</taxon>
        <taxon>Fungi</taxon>
        <taxon>Dikarya</taxon>
        <taxon>Ascomycota</taxon>
        <taxon>Pezizomycotina</taxon>
        <taxon>Sordariomycetes</taxon>
        <taxon>Sordariomycetidae</taxon>
        <taxon>Sordariales</taxon>
        <taxon>Sordariaceae</taxon>
        <taxon>Sordaria</taxon>
    </lineage>
</organism>
<sequence>TEKNKKFIFVYYVLMQSWLDTESFFSLYRELPQYRADNLTATGSATINAAGNYAFLLALLYTSKQYKNTGWTLAHDVGGATFRHVKKEMVKCFEQEPKQCNRITRWRLAREVHRVVNTTCESFDVADSMGVLHHAGYNKEIGSIDFGELDGPKVQQYWGLFKTMLVERSSSGNLLPPRGFRRYDGPRQHALQRV</sequence>
<keyword evidence="2" id="KW-1185">Reference proteome</keyword>
<feature type="non-terminal residue" evidence="1">
    <location>
        <position position="1"/>
    </location>
</feature>
<reference evidence="1" key="2">
    <citation type="submission" date="2023-07" db="EMBL/GenBank/DDBJ databases">
        <authorList>
            <consortium name="Lawrence Berkeley National Laboratory"/>
            <person name="Haridas S."/>
            <person name="Hensen N."/>
            <person name="Bonometti L."/>
            <person name="Westerberg I."/>
            <person name="Brannstrom I.O."/>
            <person name="Guillou S."/>
            <person name="Cros-Aarteil S."/>
            <person name="Calhoun S."/>
            <person name="Kuo A."/>
            <person name="Mondo S."/>
            <person name="Pangilinan J."/>
            <person name="Riley R."/>
            <person name="LaButti K."/>
            <person name="Andreopoulos B."/>
            <person name="Lipzen A."/>
            <person name="Chen C."/>
            <person name="Yanf M."/>
            <person name="Daum C."/>
            <person name="Ng V."/>
            <person name="Clum A."/>
            <person name="Steindorff A."/>
            <person name="Ohm R."/>
            <person name="Martin F."/>
            <person name="Silar P."/>
            <person name="Natvig D."/>
            <person name="Lalanne C."/>
            <person name="Gautier V."/>
            <person name="Ament-velasquez S.L."/>
            <person name="Kruys A."/>
            <person name="Hutchinson M.I."/>
            <person name="Powell A.J."/>
            <person name="Barry K."/>
            <person name="Miller A.N."/>
            <person name="Grigoriev I.V."/>
            <person name="Debuchy R."/>
            <person name="Gladieux P."/>
            <person name="Thoren M.H."/>
            <person name="Johannesson H."/>
        </authorList>
    </citation>
    <scope>NUCLEOTIDE SEQUENCE</scope>
    <source>
        <strain evidence="1">FGSC 1904</strain>
    </source>
</reference>
<reference evidence="1" key="1">
    <citation type="journal article" date="2023" name="Mol. Phylogenet. Evol.">
        <title>Genome-scale phylogeny and comparative genomics of the fungal order Sordariales.</title>
        <authorList>
            <person name="Hensen N."/>
            <person name="Bonometti L."/>
            <person name="Westerberg I."/>
            <person name="Brannstrom I.O."/>
            <person name="Guillou S."/>
            <person name="Cros-Aarteil S."/>
            <person name="Calhoun S."/>
            <person name="Haridas S."/>
            <person name="Kuo A."/>
            <person name="Mondo S."/>
            <person name="Pangilinan J."/>
            <person name="Riley R."/>
            <person name="LaButti K."/>
            <person name="Andreopoulos B."/>
            <person name="Lipzen A."/>
            <person name="Chen C."/>
            <person name="Yan M."/>
            <person name="Daum C."/>
            <person name="Ng V."/>
            <person name="Clum A."/>
            <person name="Steindorff A."/>
            <person name="Ohm R.A."/>
            <person name="Martin F."/>
            <person name="Silar P."/>
            <person name="Natvig D.O."/>
            <person name="Lalanne C."/>
            <person name="Gautier V."/>
            <person name="Ament-Velasquez S.L."/>
            <person name="Kruys A."/>
            <person name="Hutchinson M.I."/>
            <person name="Powell A.J."/>
            <person name="Barry K."/>
            <person name="Miller A.N."/>
            <person name="Grigoriev I.V."/>
            <person name="Debuchy R."/>
            <person name="Gladieux P."/>
            <person name="Hiltunen Thoren M."/>
            <person name="Johannesson H."/>
        </authorList>
    </citation>
    <scope>NUCLEOTIDE SEQUENCE</scope>
    <source>
        <strain evidence="1">FGSC 1904</strain>
    </source>
</reference>
<feature type="non-terminal residue" evidence="1">
    <location>
        <position position="194"/>
    </location>
</feature>
<protein>
    <submittedName>
        <fullName evidence="1">Uncharacterized protein</fullName>
    </submittedName>
</protein>
<dbReference type="AlphaFoldDB" id="A0AAE0UG18"/>
<comment type="caution">
    <text evidence="1">The sequence shown here is derived from an EMBL/GenBank/DDBJ whole genome shotgun (WGS) entry which is preliminary data.</text>
</comment>
<accession>A0AAE0UG18</accession>
<dbReference type="EMBL" id="JAUTDP010000001">
    <property type="protein sequence ID" value="KAK3402832.1"/>
    <property type="molecule type" value="Genomic_DNA"/>
</dbReference>
<name>A0AAE0UG18_SORBR</name>